<organism evidence="1 2">
    <name type="scientific">Eucalyptus globulus</name>
    <name type="common">Tasmanian blue gum</name>
    <dbReference type="NCBI Taxonomy" id="34317"/>
    <lineage>
        <taxon>Eukaryota</taxon>
        <taxon>Viridiplantae</taxon>
        <taxon>Streptophyta</taxon>
        <taxon>Embryophyta</taxon>
        <taxon>Tracheophyta</taxon>
        <taxon>Spermatophyta</taxon>
        <taxon>Magnoliopsida</taxon>
        <taxon>eudicotyledons</taxon>
        <taxon>Gunneridae</taxon>
        <taxon>Pentapetalae</taxon>
        <taxon>rosids</taxon>
        <taxon>malvids</taxon>
        <taxon>Myrtales</taxon>
        <taxon>Myrtaceae</taxon>
        <taxon>Myrtoideae</taxon>
        <taxon>Eucalypteae</taxon>
        <taxon>Eucalyptus</taxon>
    </lineage>
</organism>
<accession>A0ABD3L372</accession>
<protein>
    <submittedName>
        <fullName evidence="1">Uncharacterized protein</fullName>
    </submittedName>
</protein>
<proteinExistence type="predicted"/>
<comment type="caution">
    <text evidence="1">The sequence shown here is derived from an EMBL/GenBank/DDBJ whole genome shotgun (WGS) entry which is preliminary data.</text>
</comment>
<gene>
    <name evidence="1" type="ORF">ACJRO7_015327</name>
</gene>
<dbReference type="AlphaFoldDB" id="A0ABD3L372"/>
<dbReference type="Proteomes" id="UP001634007">
    <property type="component" value="Unassembled WGS sequence"/>
</dbReference>
<dbReference type="EMBL" id="JBJKBG010000003">
    <property type="protein sequence ID" value="KAL3746350.1"/>
    <property type="molecule type" value="Genomic_DNA"/>
</dbReference>
<evidence type="ECO:0000313" key="2">
    <source>
        <dbReference type="Proteomes" id="UP001634007"/>
    </source>
</evidence>
<keyword evidence="2" id="KW-1185">Reference proteome</keyword>
<name>A0ABD3L372_EUCGL</name>
<sequence length="64" mass="7087">MVGGKLEEEAGHHSAVLAAECSSRRSSLRRLWLLLVSDMLRFGTDLDRGVYKAIEDAADRNVTI</sequence>
<evidence type="ECO:0000313" key="1">
    <source>
        <dbReference type="EMBL" id="KAL3746350.1"/>
    </source>
</evidence>
<reference evidence="1 2" key="1">
    <citation type="submission" date="2024-11" db="EMBL/GenBank/DDBJ databases">
        <title>Chromosome-level genome assembly of Eucalyptus globulus Labill. provides insights into its genome evolution.</title>
        <authorList>
            <person name="Li X."/>
        </authorList>
    </citation>
    <scope>NUCLEOTIDE SEQUENCE [LARGE SCALE GENOMIC DNA]</scope>
    <source>
        <strain evidence="1">CL2024</strain>
        <tissue evidence="1">Fresh tender leaves</tissue>
    </source>
</reference>
<feature type="non-terminal residue" evidence="1">
    <location>
        <position position="64"/>
    </location>
</feature>